<dbReference type="GO" id="GO:0006260">
    <property type="term" value="P:DNA replication"/>
    <property type="evidence" value="ECO:0007669"/>
    <property type="project" value="UniProtKB-KW"/>
</dbReference>
<dbReference type="GO" id="GO:0019083">
    <property type="term" value="P:viral transcription"/>
    <property type="evidence" value="ECO:0007669"/>
    <property type="project" value="UniProtKB-UniRule"/>
</dbReference>
<dbReference type="HAMAP" id="MF_04161">
    <property type="entry name" value="Sliding_clamp_T4"/>
    <property type="match status" value="1"/>
</dbReference>
<gene>
    <name evidence="4" type="ORF">Ac3_100</name>
</gene>
<sequence>MKFSKQFVSILKNFATINSGIYFQAGDFVMTRSASGATYGETTLPPGEEIEFNVAIYDLNAFLGILSLSGEDSEITSNGDEILIKGKRSVITWPAADPSAIVYPKKAIKFPEASVEFDLSGDDYKQLMKISHGLGATTLTIENANGKVVFKTYNKEIDPNFEKPLSTFDVADYTGDKEFKFILHIQNMKLLPDDYRVKLWAVGEKFAVKFAGTQSSYVLSVEDGSTHNF</sequence>
<dbReference type="GO" id="GO:0030337">
    <property type="term" value="F:DNA polymerase processivity factor activity"/>
    <property type="evidence" value="ECO:0007669"/>
    <property type="project" value="UniProtKB-UniRule"/>
</dbReference>
<keyword evidence="1" id="KW-1194">Viral DNA replication</keyword>
<evidence type="ECO:0000313" key="5">
    <source>
        <dbReference type="Proteomes" id="UP000255697"/>
    </source>
</evidence>
<reference evidence="5" key="1">
    <citation type="submission" date="2018-06" db="EMBL/GenBank/DDBJ databases">
        <title>Whole genome analysis of phage vB_ApiM_fHyAci03 infecting Acinetobacter pittii.</title>
        <authorList>
            <person name="Kiljunen S."/>
            <person name="Wicklund A."/>
            <person name="Skurnik M."/>
        </authorList>
    </citation>
    <scope>NUCLEOTIDE SEQUENCE [LARGE SCALE GENOMIC DNA]</scope>
</reference>
<dbReference type="InterPro" id="IPR015200">
    <property type="entry name" value="Sliding_clamp_C"/>
</dbReference>
<feature type="domain" description="DNA polymerase processivity factor" evidence="2">
    <location>
        <begin position="2"/>
        <end position="109"/>
    </location>
</feature>
<proteinExistence type="inferred from homology"/>
<keyword evidence="5" id="KW-1185">Reference proteome</keyword>
<comment type="similarity">
    <text evidence="1">Belongs to the Tevenvirinae sliding clamp family.</text>
</comment>
<dbReference type="Proteomes" id="UP000255697">
    <property type="component" value="Segment"/>
</dbReference>
<dbReference type="SUPFAM" id="SSF55979">
    <property type="entry name" value="DNA clamp"/>
    <property type="match status" value="2"/>
</dbReference>
<accession>A0A345AUT6</accession>
<name>A0A345AUT6_9CAUD</name>
<comment type="function">
    <text evidence="1">Sliding clamp that encircles the genomic DNA and links the DNA polymerase to the template to control the processivity of DNA synthesis. Responsible for tethering the catalytic subunit of DNA polymerase to DNA during high-speed replication. Interaction with the sliding-clamp-loader opens the sliding clamp so that it can be loaded around the DNA template. During transcription, encircles the DNA and tethers host RNA polymerase (RNAP) to it.</text>
</comment>
<dbReference type="Gene3D" id="3.70.10.10">
    <property type="match status" value="1"/>
</dbReference>
<evidence type="ECO:0000259" key="2">
    <source>
        <dbReference type="Pfam" id="PF02916"/>
    </source>
</evidence>
<dbReference type="GO" id="GO:0039693">
    <property type="term" value="P:viral DNA genome replication"/>
    <property type="evidence" value="ECO:0007669"/>
    <property type="project" value="UniProtKB-UniRule"/>
</dbReference>
<organism evidence="4 5">
    <name type="scientific">Acinetobacter phage vB_ApiM_fHyAci03</name>
    <dbReference type="NCBI Taxonomy" id="2269366"/>
    <lineage>
        <taxon>Viruses</taxon>
        <taxon>Duplodnaviria</taxon>
        <taxon>Heunggongvirae</taxon>
        <taxon>Uroviricota</taxon>
        <taxon>Caudoviricetes</taxon>
        <taxon>Pantevenvirales</taxon>
        <taxon>Straboviridae</taxon>
        <taxon>Twarogvirinae</taxon>
        <taxon>Lazarusvirus</taxon>
        <taxon>Lazarusvirus fhyacithree</taxon>
    </lineage>
</organism>
<dbReference type="InterPro" id="IPR046938">
    <property type="entry name" value="DNA_clamp_sf"/>
</dbReference>
<protein>
    <recommendedName>
        <fullName evidence="1">Sliding clamp</fullName>
    </recommendedName>
    <alternativeName>
        <fullName evidence="1">DNA polymerase accessory protein Gp45</fullName>
    </alternativeName>
    <alternativeName>
        <fullName evidence="1">DNA polymerase clamp</fullName>
    </alternativeName>
</protein>
<keyword evidence="1" id="KW-1195">Viral transcription</keyword>
<evidence type="ECO:0000256" key="1">
    <source>
        <dbReference type="HAMAP-Rule" id="MF_04161"/>
    </source>
</evidence>
<dbReference type="Pfam" id="PF02916">
    <property type="entry name" value="DNA_PPF"/>
    <property type="match status" value="1"/>
</dbReference>
<evidence type="ECO:0000313" key="4">
    <source>
        <dbReference type="EMBL" id="AXF40669.1"/>
    </source>
</evidence>
<dbReference type="InterPro" id="IPR046389">
    <property type="entry name" value="Sliding_clamp_T4"/>
</dbReference>
<evidence type="ECO:0000259" key="3">
    <source>
        <dbReference type="Pfam" id="PF09116"/>
    </source>
</evidence>
<dbReference type="InterPro" id="IPR004190">
    <property type="entry name" value="DNA_pol_proc_fac"/>
</dbReference>
<dbReference type="Pfam" id="PF09116">
    <property type="entry name" value="gp45-slide_C"/>
    <property type="match status" value="1"/>
</dbReference>
<dbReference type="EMBL" id="MH460829">
    <property type="protein sequence ID" value="AXF40669.1"/>
    <property type="molecule type" value="Genomic_DNA"/>
</dbReference>
<keyword evidence="1" id="KW-0235">DNA replication</keyword>
<comment type="subunit">
    <text evidence="1">Homotrimer. Interacts with the viral DNA polymerase; this interaction constitutes the polymerase holoenzyme. Interacts with the sliding-clamp-loader; this interaction allows the sliding-clamp-loader to open the sliding clamp. Interacts with the viral DNA ligase. Part of the replicase complex that includes the DNA polymerase, the polymerase clamp, the clamp loader complex, the single-stranded DNA binding protein, the primase, the helicase and the helicase assembly factor. Interacts with the viral RNA polymerase (RNAP). Part of the transcription activation complex containing host RNAP, the viral RNA polymerase sigma-like factor, the late transcription coactivator, and the sliding clamp.</text>
</comment>
<feature type="domain" description="Sliding clamp C-terminal" evidence="3">
    <location>
        <begin position="116"/>
        <end position="222"/>
    </location>
</feature>